<dbReference type="NCBIfam" id="TIGR02914">
    <property type="entry name" value="EpsI_fam"/>
    <property type="match status" value="1"/>
</dbReference>
<feature type="transmembrane region" description="Helical" evidence="8">
    <location>
        <begin position="246"/>
        <end position="267"/>
    </location>
</feature>
<evidence type="ECO:0000256" key="1">
    <source>
        <dbReference type="ARBA" id="ARBA00004651"/>
    </source>
</evidence>
<dbReference type="GO" id="GO:0006508">
    <property type="term" value="P:proteolysis"/>
    <property type="evidence" value="ECO:0007669"/>
    <property type="project" value="UniProtKB-KW"/>
</dbReference>
<comment type="caution">
    <text evidence="10">The sequence shown here is derived from an EMBL/GenBank/DDBJ whole genome shotgun (WGS) entry which is preliminary data.</text>
</comment>
<dbReference type="AlphaFoldDB" id="A0A2T5GPQ1"/>
<keyword evidence="2" id="KW-1003">Cell membrane</keyword>
<feature type="transmembrane region" description="Helical" evidence="8">
    <location>
        <begin position="96"/>
        <end position="129"/>
    </location>
</feature>
<evidence type="ECO:0000256" key="6">
    <source>
        <dbReference type="ARBA" id="ARBA00022989"/>
    </source>
</evidence>
<dbReference type="NCBIfam" id="TIGR03109">
    <property type="entry name" value="exosort_XrtA"/>
    <property type="match status" value="1"/>
</dbReference>
<dbReference type="Proteomes" id="UP000244189">
    <property type="component" value="Unassembled WGS sequence"/>
</dbReference>
<evidence type="ECO:0000256" key="4">
    <source>
        <dbReference type="ARBA" id="ARBA00022692"/>
    </source>
</evidence>
<dbReference type="NCBIfam" id="TIGR02602">
    <property type="entry name" value="8TM_EpsH"/>
    <property type="match status" value="1"/>
</dbReference>
<feature type="transmembrane region" description="Helical" evidence="8">
    <location>
        <begin position="180"/>
        <end position="199"/>
    </location>
</feature>
<feature type="transmembrane region" description="Helical" evidence="8">
    <location>
        <begin position="288"/>
        <end position="308"/>
    </location>
</feature>
<evidence type="ECO:0000256" key="7">
    <source>
        <dbReference type="ARBA" id="ARBA00023136"/>
    </source>
</evidence>
<dbReference type="InterPro" id="IPR026392">
    <property type="entry name" value="Exo/Archaeosortase_dom"/>
</dbReference>
<dbReference type="Pfam" id="PF09721">
    <property type="entry name" value="Exosortase_EpsH"/>
    <property type="match status" value="1"/>
</dbReference>
<evidence type="ECO:0000256" key="5">
    <source>
        <dbReference type="ARBA" id="ARBA00022801"/>
    </source>
</evidence>
<keyword evidence="7 8" id="KW-0472">Membrane</keyword>
<evidence type="ECO:0000259" key="9">
    <source>
        <dbReference type="Pfam" id="PF11984"/>
    </source>
</evidence>
<accession>A0A2T5GPQ1</accession>
<gene>
    <name evidence="10" type="ORF">C8J26_1644</name>
</gene>
<keyword evidence="11" id="KW-1185">Reference proteome</keyword>
<dbReference type="Pfam" id="PF11984">
    <property type="entry name" value="DUF3485"/>
    <property type="match status" value="1"/>
</dbReference>
<keyword evidence="5" id="KW-0378">Hydrolase</keyword>
<dbReference type="InterPro" id="IPR013426">
    <property type="entry name" value="EpsH-like"/>
</dbReference>
<feature type="transmembrane region" description="Helical" evidence="8">
    <location>
        <begin position="33"/>
        <end position="54"/>
    </location>
</feature>
<dbReference type="GO" id="GO:0005886">
    <property type="term" value="C:plasma membrane"/>
    <property type="evidence" value="ECO:0007669"/>
    <property type="project" value="UniProtKB-SubCell"/>
</dbReference>
<feature type="transmembrane region" description="Helical" evidence="8">
    <location>
        <begin position="206"/>
        <end position="226"/>
    </location>
</feature>
<dbReference type="InterPro" id="IPR017540">
    <property type="entry name" value="Exosortase-1"/>
</dbReference>
<evidence type="ECO:0000256" key="2">
    <source>
        <dbReference type="ARBA" id="ARBA00022475"/>
    </source>
</evidence>
<dbReference type="InterPro" id="IPR019127">
    <property type="entry name" value="Exosortase"/>
</dbReference>
<dbReference type="GO" id="GO:0008233">
    <property type="term" value="F:peptidase activity"/>
    <property type="evidence" value="ECO:0007669"/>
    <property type="project" value="UniProtKB-KW"/>
</dbReference>
<evidence type="ECO:0000256" key="8">
    <source>
        <dbReference type="SAM" id="Phobius"/>
    </source>
</evidence>
<keyword evidence="3" id="KW-0645">Protease</keyword>
<keyword evidence="4 8" id="KW-0812">Transmembrane</keyword>
<reference evidence="10 11" key="1">
    <citation type="submission" date="2018-04" db="EMBL/GenBank/DDBJ databases">
        <title>Genomic Encyclopedia of Type Strains, Phase III (KMG-III): the genomes of soil and plant-associated and newly described type strains.</title>
        <authorList>
            <person name="Whitman W."/>
        </authorList>
    </citation>
    <scope>NUCLEOTIDE SEQUENCE [LARGE SCALE GENOMIC DNA]</scope>
    <source>
        <strain evidence="10 11">MA101b</strain>
    </source>
</reference>
<organism evidence="10 11">
    <name type="scientific">Sphingomonas aurantiaca</name>
    <dbReference type="NCBI Taxonomy" id="185949"/>
    <lineage>
        <taxon>Bacteria</taxon>
        <taxon>Pseudomonadati</taxon>
        <taxon>Pseudomonadota</taxon>
        <taxon>Alphaproteobacteria</taxon>
        <taxon>Sphingomonadales</taxon>
        <taxon>Sphingomonadaceae</taxon>
        <taxon>Sphingomonas</taxon>
    </lineage>
</organism>
<dbReference type="RefSeq" id="WP_107957444.1">
    <property type="nucleotide sequence ID" value="NZ_QAOG01000002.1"/>
</dbReference>
<feature type="transmembrane region" description="Helical" evidence="8">
    <location>
        <begin position="66"/>
        <end position="84"/>
    </location>
</feature>
<dbReference type="EMBL" id="QAOG01000002">
    <property type="protein sequence ID" value="PTQ61315.1"/>
    <property type="molecule type" value="Genomic_DNA"/>
</dbReference>
<keyword evidence="6 8" id="KW-1133">Transmembrane helix</keyword>
<name>A0A2T5GPQ1_9SPHN</name>
<feature type="transmembrane region" description="Helical" evidence="8">
    <location>
        <begin position="141"/>
        <end position="160"/>
    </location>
</feature>
<sequence>MSAWRRHGIALAFVSALILLTFRSDVGDLAHIWWNSTTFGHCLFIGPVVAWLVWQRRGDLAQLTPTGWWPGLALVAIGGFGWLMGDAASVGFARQLGLVIMLQGAVVTILGPNVARGLLFPLAYAVFLVPFGEGLEPPLQVITVGIVMPLLHLVGVPAVVDGVLIHAGRYYFEVAEACSGAKFVIAMVAFGVLVANLCFVSWKRRAVFLVVSVVVPVIANGVRAFGTIWAADLTSVEAATGLDHIVYGWVFFALVMAGVLAIGWRWFDRAPDDPAFDPARLQAMPRHRTDLLVATALVLATVALFPAWSAAVAGRVQPLPAHIDLPEIRGWHRVPVSTAAPWMPYYPGADHYLFGRYADASGATVDIGIVVFGSQREGKELIAYGTGVLRQEDRWVRVADLPDIARGSAMRITAPGPVERIVATWYRVGDVTTQDETLVKIETMKARLLGGPQRAVAIHLSVEGADPRPITRLLAALGPIDAVADTAAGMR</sequence>
<evidence type="ECO:0000313" key="10">
    <source>
        <dbReference type="EMBL" id="PTQ61315.1"/>
    </source>
</evidence>
<evidence type="ECO:0000313" key="11">
    <source>
        <dbReference type="Proteomes" id="UP000244189"/>
    </source>
</evidence>
<proteinExistence type="predicted"/>
<dbReference type="InterPro" id="IPR014263">
    <property type="entry name" value="Methanolan_biosynth_EpsI"/>
</dbReference>
<comment type="subcellular location">
    <subcellularLocation>
        <location evidence="1">Cell membrane</location>
        <topology evidence="1">Multi-pass membrane protein</topology>
    </subcellularLocation>
</comment>
<protein>
    <submittedName>
        <fullName evidence="10">Exosortase A</fullName>
    </submittedName>
</protein>
<feature type="domain" description="Methanolan biosynthesis EpsI" evidence="9">
    <location>
        <begin position="297"/>
        <end position="467"/>
    </location>
</feature>
<dbReference type="NCBIfam" id="TIGR04178">
    <property type="entry name" value="exo_archaeo"/>
    <property type="match status" value="1"/>
</dbReference>
<evidence type="ECO:0000256" key="3">
    <source>
        <dbReference type="ARBA" id="ARBA00022670"/>
    </source>
</evidence>